<dbReference type="OMA" id="YPHAEDA"/>
<dbReference type="AlphaFoldDB" id="E1F2V3"/>
<comment type="caution">
    <text evidence="1">The sequence shown here is derived from an EMBL/GenBank/DDBJ whole genome shotgun (WGS) entry which is preliminary data.</text>
</comment>
<evidence type="ECO:0000313" key="1">
    <source>
        <dbReference type="EMBL" id="EFO63213.1"/>
    </source>
</evidence>
<proteinExistence type="predicted"/>
<gene>
    <name evidence="1" type="ORF">GLP15_2292</name>
</gene>
<dbReference type="EMBL" id="ACVC01000141">
    <property type="protein sequence ID" value="EFO63213.1"/>
    <property type="molecule type" value="Genomic_DNA"/>
</dbReference>
<dbReference type="VEuPathDB" id="GiardiaDB:GLP15_2292"/>
<dbReference type="Proteomes" id="UP000008974">
    <property type="component" value="Unassembled WGS sequence"/>
</dbReference>
<evidence type="ECO:0000313" key="2">
    <source>
        <dbReference type="Proteomes" id="UP000008974"/>
    </source>
</evidence>
<dbReference type="OrthoDB" id="10399090at2759"/>
<protein>
    <submittedName>
        <fullName evidence="1">Uncharacterized protein</fullName>
    </submittedName>
</protein>
<sequence>MKDTGSDARSTEAAHSLDEDFSKAEKLFVGFNPEQEKLLAEIRTDLEGMKKKEAAMEALLQELAASNKTTYAAIAAHSDVSVSVAP</sequence>
<accession>E1F2V3</accession>
<reference evidence="1 2" key="1">
    <citation type="journal article" date="2010" name="BMC Genomics">
        <title>Genome analysis and comparative genomics of a Giardia intestinalis assemblage E isolate.</title>
        <authorList>
            <person name="Jerlstrom-Hultqvist J."/>
            <person name="Franzen O."/>
            <person name="Ankarklev J."/>
            <person name="Xu F."/>
            <person name="Nohynkova E."/>
            <person name="Andersson J.O."/>
            <person name="Svard S.G."/>
            <person name="Andersson B."/>
        </authorList>
    </citation>
    <scope>NUCLEOTIDE SEQUENCE [LARGE SCALE GENOMIC DNA]</scope>
    <source>
        <strain evidence="1 2">P15</strain>
    </source>
</reference>
<organism evidence="1 2">
    <name type="scientific">Giardia intestinalis (strain P15)</name>
    <name type="common">Giardia lamblia</name>
    <dbReference type="NCBI Taxonomy" id="658858"/>
    <lineage>
        <taxon>Eukaryota</taxon>
        <taxon>Metamonada</taxon>
        <taxon>Diplomonadida</taxon>
        <taxon>Hexamitidae</taxon>
        <taxon>Giardiinae</taxon>
        <taxon>Giardia</taxon>
    </lineage>
</organism>
<name>E1F2V3_GIAIA</name>